<feature type="region of interest" description="Disordered" evidence="1">
    <location>
        <begin position="36"/>
        <end position="63"/>
    </location>
</feature>
<name>A0AAD3TBI0_NEPGR</name>
<dbReference type="EMBL" id="BSYO01000032">
    <property type="protein sequence ID" value="GMH27018.1"/>
    <property type="molecule type" value="Genomic_DNA"/>
</dbReference>
<organism evidence="2 3">
    <name type="scientific">Nepenthes gracilis</name>
    <name type="common">Slender pitcher plant</name>
    <dbReference type="NCBI Taxonomy" id="150966"/>
    <lineage>
        <taxon>Eukaryota</taxon>
        <taxon>Viridiplantae</taxon>
        <taxon>Streptophyta</taxon>
        <taxon>Embryophyta</taxon>
        <taxon>Tracheophyta</taxon>
        <taxon>Spermatophyta</taxon>
        <taxon>Magnoliopsida</taxon>
        <taxon>eudicotyledons</taxon>
        <taxon>Gunneridae</taxon>
        <taxon>Pentapetalae</taxon>
        <taxon>Caryophyllales</taxon>
        <taxon>Nepenthaceae</taxon>
        <taxon>Nepenthes</taxon>
    </lineage>
</organism>
<feature type="compositionally biased region" description="Basic and acidic residues" evidence="1">
    <location>
        <begin position="50"/>
        <end position="63"/>
    </location>
</feature>
<keyword evidence="3" id="KW-1185">Reference proteome</keyword>
<dbReference type="Proteomes" id="UP001279734">
    <property type="component" value="Unassembled WGS sequence"/>
</dbReference>
<evidence type="ECO:0000256" key="1">
    <source>
        <dbReference type="SAM" id="MobiDB-lite"/>
    </source>
</evidence>
<evidence type="ECO:0000313" key="3">
    <source>
        <dbReference type="Proteomes" id="UP001279734"/>
    </source>
</evidence>
<evidence type="ECO:0000313" key="2">
    <source>
        <dbReference type="EMBL" id="GMH27018.1"/>
    </source>
</evidence>
<reference evidence="2" key="1">
    <citation type="submission" date="2023-05" db="EMBL/GenBank/DDBJ databases">
        <title>Nepenthes gracilis genome sequencing.</title>
        <authorList>
            <person name="Fukushima K."/>
        </authorList>
    </citation>
    <scope>NUCLEOTIDE SEQUENCE</scope>
    <source>
        <strain evidence="2">SING2019-196</strain>
    </source>
</reference>
<dbReference type="AlphaFoldDB" id="A0AAD3TBI0"/>
<sequence>MKLRQANHSFFFVDVDSLLAYIDFGGNRLRLWEREEKKKRREEEEEGKGEEEKREAGREEEVVSKRIIRSAKSIHGEEREAA</sequence>
<gene>
    <name evidence="2" type="ORF">Nepgr_028861</name>
</gene>
<protein>
    <submittedName>
        <fullName evidence="2">Uncharacterized protein</fullName>
    </submittedName>
</protein>
<comment type="caution">
    <text evidence="2">The sequence shown here is derived from an EMBL/GenBank/DDBJ whole genome shotgun (WGS) entry which is preliminary data.</text>
</comment>
<accession>A0AAD3TBI0</accession>
<proteinExistence type="predicted"/>